<proteinExistence type="predicted"/>
<accession>A0A0B7AQ32</accession>
<dbReference type="AlphaFoldDB" id="A0A0B7AQ32"/>
<evidence type="ECO:0000313" key="2">
    <source>
        <dbReference type="EMBL" id="CEK83169.1"/>
    </source>
</evidence>
<dbReference type="EMBL" id="HACG01036303">
    <property type="protein sequence ID" value="CEK83168.1"/>
    <property type="molecule type" value="Transcribed_RNA"/>
</dbReference>
<evidence type="ECO:0000313" key="1">
    <source>
        <dbReference type="EMBL" id="CEK83168.1"/>
    </source>
</evidence>
<protein>
    <submittedName>
        <fullName evidence="2">Uncharacterized protein</fullName>
    </submittedName>
</protein>
<feature type="non-terminal residue" evidence="2">
    <location>
        <position position="1"/>
    </location>
</feature>
<dbReference type="EMBL" id="HACG01036304">
    <property type="protein sequence ID" value="CEK83169.1"/>
    <property type="molecule type" value="Transcribed_RNA"/>
</dbReference>
<organism evidence="2">
    <name type="scientific">Arion vulgaris</name>
    <dbReference type="NCBI Taxonomy" id="1028688"/>
    <lineage>
        <taxon>Eukaryota</taxon>
        <taxon>Metazoa</taxon>
        <taxon>Spiralia</taxon>
        <taxon>Lophotrochozoa</taxon>
        <taxon>Mollusca</taxon>
        <taxon>Gastropoda</taxon>
        <taxon>Heterobranchia</taxon>
        <taxon>Euthyneura</taxon>
        <taxon>Panpulmonata</taxon>
        <taxon>Eupulmonata</taxon>
        <taxon>Stylommatophora</taxon>
        <taxon>Helicina</taxon>
        <taxon>Arionoidea</taxon>
        <taxon>Arionidae</taxon>
        <taxon>Arion</taxon>
    </lineage>
</organism>
<sequence length="133" mass="15030">ILKVVVLYRFTRQQPVKCKLAKTKPCLSFHHDVQTHRSQGTGIDCNIKSRLVGHCAMNVKYLQSTVTKHKYDTEYKHILVSRYWTVHTGQNVLDNTHTHTLDSTHTSVNTISLARHSGSYTSMSGSSSESTLD</sequence>
<reference evidence="2" key="1">
    <citation type="submission" date="2014-12" db="EMBL/GenBank/DDBJ databases">
        <title>Insight into the proteome of Arion vulgaris.</title>
        <authorList>
            <person name="Aradska J."/>
            <person name="Bulat T."/>
            <person name="Smidak R."/>
            <person name="Sarate P."/>
            <person name="Gangsoo J."/>
            <person name="Sialana F."/>
            <person name="Bilban M."/>
            <person name="Lubec G."/>
        </authorList>
    </citation>
    <scope>NUCLEOTIDE SEQUENCE</scope>
    <source>
        <tissue evidence="2">Skin</tissue>
    </source>
</reference>
<gene>
    <name evidence="2" type="primary">ORF135568</name>
    <name evidence="1" type="synonym">ORF135561</name>
</gene>
<name>A0A0B7AQ32_9EUPU</name>